<dbReference type="OrthoDB" id="9794403at2"/>
<name>A0A345ULH2_9BACT</name>
<evidence type="ECO:0000313" key="2">
    <source>
        <dbReference type="EMBL" id="AXJ01324.1"/>
    </source>
</evidence>
<protein>
    <recommendedName>
        <fullName evidence="1">Transposase IS200-like domain-containing protein</fullName>
    </recommendedName>
</protein>
<dbReference type="GO" id="GO:0004803">
    <property type="term" value="F:transposase activity"/>
    <property type="evidence" value="ECO:0007669"/>
    <property type="project" value="InterPro"/>
</dbReference>
<dbReference type="EMBL" id="CP027806">
    <property type="protein sequence ID" value="AXJ01324.1"/>
    <property type="molecule type" value="Genomic_DNA"/>
</dbReference>
<proteinExistence type="predicted"/>
<accession>A0A345ULH2</accession>
<dbReference type="InterPro" id="IPR002686">
    <property type="entry name" value="Transposase_17"/>
</dbReference>
<dbReference type="Gene3D" id="3.30.70.1290">
    <property type="entry name" value="Transposase IS200-like"/>
    <property type="match status" value="1"/>
</dbReference>
<dbReference type="SMART" id="SM01321">
    <property type="entry name" value="Y1_Tnp"/>
    <property type="match status" value="1"/>
</dbReference>
<dbReference type="PANTHER" id="PTHR36966:SF1">
    <property type="entry name" value="REP-ASSOCIATED TYROSINE TRANSPOSASE"/>
    <property type="match status" value="1"/>
</dbReference>
<dbReference type="PANTHER" id="PTHR36966">
    <property type="entry name" value="REP-ASSOCIATED TYROSINE TRANSPOSASE"/>
    <property type="match status" value="1"/>
</dbReference>
<sequence>MSERYQNKYRIPSARAPFWNYAWNATYFVTICTHNRECWFGEISDGVMDLSEIGKITQSEWLKTFEMRPDMNLWMGEYVVMPNHFHAIIGIGENEYNTQNDTQCSRDAMHCVSTGGDTTNTAENKNPKNQFGPQSKNLPSIIRGFKIGVTKNARQINSGFAWQARYHDHIIRDEKSYNTIAEYIINNPVKWTEDKFYTP</sequence>
<evidence type="ECO:0000313" key="3">
    <source>
        <dbReference type="Proteomes" id="UP000254808"/>
    </source>
</evidence>
<dbReference type="AlphaFoldDB" id="A0A345ULH2"/>
<gene>
    <name evidence="2" type="ORF">CYPRO_2074</name>
</gene>
<feature type="domain" description="Transposase IS200-like" evidence="1">
    <location>
        <begin position="22"/>
        <end position="187"/>
    </location>
</feature>
<evidence type="ECO:0000259" key="1">
    <source>
        <dbReference type="SMART" id="SM01321"/>
    </source>
</evidence>
<keyword evidence="3" id="KW-1185">Reference proteome</keyword>
<dbReference type="KEGG" id="cprv:CYPRO_2074"/>
<dbReference type="GO" id="GO:0043565">
    <property type="term" value="F:sequence-specific DNA binding"/>
    <property type="evidence" value="ECO:0007669"/>
    <property type="project" value="TreeGrafter"/>
</dbReference>
<dbReference type="Proteomes" id="UP000254808">
    <property type="component" value="Chromosome"/>
</dbReference>
<reference evidence="2 3" key="1">
    <citation type="submission" date="2018-03" db="EMBL/GenBank/DDBJ databases">
        <title>Phenotypic and genomic properties of Cyclonatronum proteinivorum gen. nov., sp. nov., a haloalkaliphilic bacteroidete from soda lakes possessing Na+-translocating rhodopsin.</title>
        <authorList>
            <person name="Toshchakov S.V."/>
            <person name="Korzhenkov A."/>
            <person name="Samarov N.I."/>
            <person name="Kublanov I.V."/>
            <person name="Muntyan M.S."/>
            <person name="Sorokin D.Y."/>
        </authorList>
    </citation>
    <scope>NUCLEOTIDE SEQUENCE [LARGE SCALE GENOMIC DNA]</scope>
    <source>
        <strain evidence="2 3">Omega</strain>
    </source>
</reference>
<dbReference type="SUPFAM" id="SSF143422">
    <property type="entry name" value="Transposase IS200-like"/>
    <property type="match status" value="1"/>
</dbReference>
<dbReference type="GO" id="GO:0006313">
    <property type="term" value="P:DNA transposition"/>
    <property type="evidence" value="ECO:0007669"/>
    <property type="project" value="InterPro"/>
</dbReference>
<dbReference type="InterPro" id="IPR052715">
    <property type="entry name" value="RAYT_transposase"/>
</dbReference>
<organism evidence="2 3">
    <name type="scientific">Cyclonatronum proteinivorum</name>
    <dbReference type="NCBI Taxonomy" id="1457365"/>
    <lineage>
        <taxon>Bacteria</taxon>
        <taxon>Pseudomonadati</taxon>
        <taxon>Balneolota</taxon>
        <taxon>Balneolia</taxon>
        <taxon>Balneolales</taxon>
        <taxon>Cyclonatronaceae</taxon>
        <taxon>Cyclonatronum</taxon>
    </lineage>
</organism>
<dbReference type="InterPro" id="IPR036515">
    <property type="entry name" value="Transposase_17_sf"/>
</dbReference>